<gene>
    <name evidence="15" type="primary">LOC112453933</name>
</gene>
<keyword evidence="7 13" id="KW-1133">Transmembrane helix</keyword>
<evidence type="ECO:0000313" key="15">
    <source>
        <dbReference type="RefSeq" id="XP_024870745.1"/>
    </source>
</evidence>
<proteinExistence type="inferred from homology"/>
<dbReference type="RefSeq" id="XP_024870745.1">
    <property type="nucleotide sequence ID" value="XM_025014977.1"/>
</dbReference>
<evidence type="ECO:0000256" key="1">
    <source>
        <dbReference type="ARBA" id="ARBA00004115"/>
    </source>
</evidence>
<dbReference type="Pfam" id="PF03896">
    <property type="entry name" value="TRAP_alpha"/>
    <property type="match status" value="1"/>
</dbReference>
<evidence type="ECO:0000256" key="9">
    <source>
        <dbReference type="ARBA" id="ARBA00025620"/>
    </source>
</evidence>
<feature type="transmembrane region" description="Helical" evidence="13">
    <location>
        <begin position="215"/>
        <end position="236"/>
    </location>
</feature>
<reference evidence="15" key="1">
    <citation type="submission" date="2025-08" db="UniProtKB">
        <authorList>
            <consortium name="RefSeq"/>
        </authorList>
    </citation>
    <scope>IDENTIFICATION</scope>
    <source>
        <tissue evidence="15">Whole body</tissue>
    </source>
</reference>
<dbReference type="GO" id="GO:0005789">
    <property type="term" value="C:endoplasmic reticulum membrane"/>
    <property type="evidence" value="ECO:0007669"/>
    <property type="project" value="UniProtKB-SubCell"/>
</dbReference>
<evidence type="ECO:0000256" key="13">
    <source>
        <dbReference type="SAM" id="Phobius"/>
    </source>
</evidence>
<evidence type="ECO:0000256" key="10">
    <source>
        <dbReference type="ARBA" id="ARBA00025854"/>
    </source>
</evidence>
<comment type="function">
    <text evidence="9">TRAP proteins are part of a complex whose function is to bind calcium to the ER membrane and thereby regulate the retention of ER resident proteins. May be involved in the recycling of the translocation apparatus after completion of the translocation process or may function as a membrane-bound chaperone facilitating folding of translocated proteins.</text>
</comment>
<evidence type="ECO:0000256" key="4">
    <source>
        <dbReference type="ARBA" id="ARBA00022692"/>
    </source>
</evidence>
<evidence type="ECO:0000256" key="2">
    <source>
        <dbReference type="ARBA" id="ARBA00006776"/>
    </source>
</evidence>
<keyword evidence="14" id="KW-1185">Reference proteome</keyword>
<keyword evidence="5" id="KW-0732">Signal</keyword>
<comment type="subunit">
    <text evidence="10">Heterotetramer of TRAP-alpha, TRAP-beta, TRAP-delta and TRAP-gamma. Interacts with palmitoylated calnexin (CALX), the interaction is required for efficient folding of glycosylated proteins.</text>
</comment>
<dbReference type="OrthoDB" id="1926781at2759"/>
<keyword evidence="6" id="KW-0256">Endoplasmic reticulum</keyword>
<name>A0A6J1PNR5_9HYME</name>
<comment type="similarity">
    <text evidence="2">Belongs to the TRAP-alpha family.</text>
</comment>
<feature type="region of interest" description="Disordered" evidence="12">
    <location>
        <begin position="241"/>
        <end position="298"/>
    </location>
</feature>
<evidence type="ECO:0000256" key="12">
    <source>
        <dbReference type="SAM" id="MobiDB-lite"/>
    </source>
</evidence>
<feature type="compositionally biased region" description="Basic residues" evidence="12">
    <location>
        <begin position="287"/>
        <end position="298"/>
    </location>
</feature>
<evidence type="ECO:0000256" key="6">
    <source>
        <dbReference type="ARBA" id="ARBA00022824"/>
    </source>
</evidence>
<dbReference type="PANTHER" id="PTHR12924">
    <property type="entry name" value="TRANSLOCON-ASSOCIATED PROTEIN, ALPHA SUBUNIT"/>
    <property type="match status" value="1"/>
</dbReference>
<evidence type="ECO:0000256" key="5">
    <source>
        <dbReference type="ARBA" id="ARBA00022729"/>
    </source>
</evidence>
<evidence type="ECO:0000256" key="3">
    <source>
        <dbReference type="ARBA" id="ARBA00020280"/>
    </source>
</evidence>
<dbReference type="GeneID" id="112453933"/>
<organism evidence="14 15">
    <name type="scientific">Temnothorax curvispinosus</name>
    <dbReference type="NCBI Taxonomy" id="300111"/>
    <lineage>
        <taxon>Eukaryota</taxon>
        <taxon>Metazoa</taxon>
        <taxon>Ecdysozoa</taxon>
        <taxon>Arthropoda</taxon>
        <taxon>Hexapoda</taxon>
        <taxon>Insecta</taxon>
        <taxon>Pterygota</taxon>
        <taxon>Neoptera</taxon>
        <taxon>Endopterygota</taxon>
        <taxon>Hymenoptera</taxon>
        <taxon>Apocrita</taxon>
        <taxon>Aculeata</taxon>
        <taxon>Formicoidea</taxon>
        <taxon>Formicidae</taxon>
        <taxon>Myrmicinae</taxon>
        <taxon>Temnothorax</taxon>
    </lineage>
</organism>
<comment type="subcellular location">
    <subcellularLocation>
        <location evidence="1">Endoplasmic reticulum membrane</location>
        <topology evidence="1">Single-pass type I membrane protein</topology>
    </subcellularLocation>
</comment>
<keyword evidence="4 13" id="KW-0812">Transmembrane</keyword>
<dbReference type="InterPro" id="IPR005595">
    <property type="entry name" value="TRAP_alpha"/>
</dbReference>
<evidence type="ECO:0000256" key="11">
    <source>
        <dbReference type="ARBA" id="ARBA00031071"/>
    </source>
</evidence>
<feature type="compositionally biased region" description="Polar residues" evidence="12">
    <location>
        <begin position="274"/>
        <end position="286"/>
    </location>
</feature>
<evidence type="ECO:0000256" key="7">
    <source>
        <dbReference type="ARBA" id="ARBA00022989"/>
    </source>
</evidence>
<evidence type="ECO:0000256" key="8">
    <source>
        <dbReference type="ARBA" id="ARBA00023136"/>
    </source>
</evidence>
<dbReference type="PANTHER" id="PTHR12924:SF0">
    <property type="entry name" value="TRANSLOCON-ASSOCIATED PROTEIN SUBUNIT ALPHA"/>
    <property type="match status" value="1"/>
</dbReference>
<accession>A0A6J1PNR5</accession>
<sequence length="298" mass="33266">MLITKLVSVLNRRVPAEQRNKMRNFNIFLFAIVSTIALAANGGYVQAQEDESIDDIVDVEGEEGSIITEEETEEDTSNASADADTTILFTKPIHNTLSTLELPAGNIVEFLVGFTNKGENDFVLESLDASFRYAMDFNFYIQNFSTFTFNKIVKPKHEATLAYSFIPSESFAGRPFGLNVNLNYKDANGISYNEAVFNETIQIIEIDDGLDGETVFLYVFLAACVILTLVGGQQLLSSLGRRSRSSTTRKAPVEMGTSNPNNVDYDWLPKETLNRINKSPRTPKQSPRQRKTKRSADD</sequence>
<evidence type="ECO:0000313" key="14">
    <source>
        <dbReference type="Proteomes" id="UP000504618"/>
    </source>
</evidence>
<protein>
    <recommendedName>
        <fullName evidence="3">Translocon-associated protein subunit alpha</fullName>
    </recommendedName>
    <alternativeName>
        <fullName evidence="11">Signal sequence receptor subunit alpha</fullName>
    </alternativeName>
</protein>
<dbReference type="Proteomes" id="UP000504618">
    <property type="component" value="Unplaced"/>
</dbReference>
<dbReference type="AlphaFoldDB" id="A0A6J1PNR5"/>
<keyword evidence="8 13" id="KW-0472">Membrane</keyword>